<dbReference type="PANTHER" id="PTHR11774:SF4">
    <property type="entry name" value="GERANYLGERANYL TRANSFERASE TYPE-1 SUBUNIT BETA"/>
    <property type="match status" value="1"/>
</dbReference>
<feature type="domain" description="Prenyltransferase alpha-alpha toroid" evidence="8">
    <location>
        <begin position="1"/>
        <end position="234"/>
    </location>
</feature>
<dbReference type="GO" id="GO:0046872">
    <property type="term" value="F:metal ion binding"/>
    <property type="evidence" value="ECO:0007669"/>
    <property type="project" value="UniProtKB-KW"/>
</dbReference>
<accession>A0AAW0DTI3</accession>
<reference evidence="9 10" key="1">
    <citation type="submission" date="2024-01" db="EMBL/GenBank/DDBJ databases">
        <title>A draft genome for a cacao thread blight-causing isolate of Paramarasmius palmivorus.</title>
        <authorList>
            <person name="Baruah I.K."/>
            <person name="Bukari Y."/>
            <person name="Amoako-Attah I."/>
            <person name="Meinhardt L.W."/>
            <person name="Bailey B.A."/>
            <person name="Cohen S.P."/>
        </authorList>
    </citation>
    <scope>NUCLEOTIDE SEQUENCE [LARGE SCALE GENOMIC DNA]</scope>
    <source>
        <strain evidence="9 10">GH-12</strain>
    </source>
</reference>
<dbReference type="Pfam" id="PF00432">
    <property type="entry name" value="Prenyltrans"/>
    <property type="match status" value="1"/>
</dbReference>
<evidence type="ECO:0000259" key="8">
    <source>
        <dbReference type="Pfam" id="PF00432"/>
    </source>
</evidence>
<evidence type="ECO:0000256" key="2">
    <source>
        <dbReference type="ARBA" id="ARBA00010497"/>
    </source>
</evidence>
<organism evidence="9 10">
    <name type="scientific">Paramarasmius palmivorus</name>
    <dbReference type="NCBI Taxonomy" id="297713"/>
    <lineage>
        <taxon>Eukaryota</taxon>
        <taxon>Fungi</taxon>
        <taxon>Dikarya</taxon>
        <taxon>Basidiomycota</taxon>
        <taxon>Agaricomycotina</taxon>
        <taxon>Agaricomycetes</taxon>
        <taxon>Agaricomycetidae</taxon>
        <taxon>Agaricales</taxon>
        <taxon>Marasmiineae</taxon>
        <taxon>Marasmiaceae</taxon>
        <taxon>Paramarasmius</taxon>
    </lineage>
</organism>
<dbReference type="PANTHER" id="PTHR11774">
    <property type="entry name" value="GERANYLGERANYL TRANSFERASE TYPE BETA SUBUNIT"/>
    <property type="match status" value="1"/>
</dbReference>
<dbReference type="SUPFAM" id="SSF48239">
    <property type="entry name" value="Terpenoid cyclases/Protein prenyltransferases"/>
    <property type="match status" value="1"/>
</dbReference>
<dbReference type="Proteomes" id="UP001383192">
    <property type="component" value="Unassembled WGS sequence"/>
</dbReference>
<dbReference type="EC" id="2.5.1.59" evidence="9"/>
<keyword evidence="10" id="KW-1185">Reference proteome</keyword>
<evidence type="ECO:0000256" key="1">
    <source>
        <dbReference type="ARBA" id="ARBA00001947"/>
    </source>
</evidence>
<evidence type="ECO:0000256" key="6">
    <source>
        <dbReference type="ARBA" id="ARBA00022737"/>
    </source>
</evidence>
<dbReference type="EMBL" id="JAYKXP010000009">
    <property type="protein sequence ID" value="KAK7054301.1"/>
    <property type="molecule type" value="Genomic_DNA"/>
</dbReference>
<evidence type="ECO:0000256" key="3">
    <source>
        <dbReference type="ARBA" id="ARBA00022602"/>
    </source>
</evidence>
<dbReference type="GO" id="GO:0004662">
    <property type="term" value="F:CAAX-protein geranylgeranyltransferase activity"/>
    <property type="evidence" value="ECO:0007669"/>
    <property type="project" value="UniProtKB-EC"/>
</dbReference>
<dbReference type="Gene3D" id="1.50.10.20">
    <property type="match status" value="1"/>
</dbReference>
<evidence type="ECO:0000313" key="10">
    <source>
        <dbReference type="Proteomes" id="UP001383192"/>
    </source>
</evidence>
<keyword evidence="3" id="KW-0637">Prenyltransferase</keyword>
<comment type="similarity">
    <text evidence="2">Belongs to the protein prenyltransferase subunit beta family.</text>
</comment>
<dbReference type="InterPro" id="IPR045089">
    <property type="entry name" value="PGGT1B-like"/>
</dbReference>
<evidence type="ECO:0000256" key="7">
    <source>
        <dbReference type="ARBA" id="ARBA00022833"/>
    </source>
</evidence>
<gene>
    <name evidence="9" type="primary">CDC43</name>
    <name evidence="9" type="ORF">VNI00_003494</name>
</gene>
<keyword evidence="5" id="KW-0479">Metal-binding</keyword>
<evidence type="ECO:0000256" key="4">
    <source>
        <dbReference type="ARBA" id="ARBA00022679"/>
    </source>
</evidence>
<dbReference type="InterPro" id="IPR008930">
    <property type="entry name" value="Terpenoid_cyclase/PrenylTrfase"/>
</dbReference>
<proteinExistence type="inferred from homology"/>
<evidence type="ECO:0000313" key="9">
    <source>
        <dbReference type="EMBL" id="KAK7054301.1"/>
    </source>
</evidence>
<sequence>MTYTALLSLAILRDDFSKLDRHGLIEFIRACQTEEGSFTTVPKNGDTDLRTLYCAFAISSMLNDWSGIDVDRALSFVKSCRTYEGGYGQYPHCEASGGPTYTAIAAIHLAPPSHKRLTTEEQQKTIHWLMHNQSSCGGFKGRTNKEADACYCFWCGASLKILGASELVDYRSLSKFVAECQFKFGGIGKAPGEGPDPYHTYLSLAATSIYPPPSDSNGAPRATWELDTFDPLLNARDETARWIREHIPDPIREGP</sequence>
<evidence type="ECO:0000256" key="5">
    <source>
        <dbReference type="ARBA" id="ARBA00022723"/>
    </source>
</evidence>
<dbReference type="AlphaFoldDB" id="A0AAW0DTI3"/>
<keyword evidence="4 9" id="KW-0808">Transferase</keyword>
<keyword evidence="6" id="KW-0677">Repeat</keyword>
<comment type="cofactor">
    <cofactor evidence="1">
        <name>Zn(2+)</name>
        <dbReference type="ChEBI" id="CHEBI:29105"/>
    </cofactor>
</comment>
<dbReference type="GO" id="GO:0005953">
    <property type="term" value="C:CAAX-protein geranylgeranyltransferase complex"/>
    <property type="evidence" value="ECO:0007669"/>
    <property type="project" value="TreeGrafter"/>
</dbReference>
<name>A0AAW0DTI3_9AGAR</name>
<protein>
    <submittedName>
        <fullName evidence="9">Geranylgeranyl transferase type-1 subunit beta</fullName>
        <ecNumber evidence="9">2.5.1.59</ecNumber>
    </submittedName>
</protein>
<dbReference type="InterPro" id="IPR001330">
    <property type="entry name" value="Prenyltrans"/>
</dbReference>
<comment type="caution">
    <text evidence="9">The sequence shown here is derived from an EMBL/GenBank/DDBJ whole genome shotgun (WGS) entry which is preliminary data.</text>
</comment>
<keyword evidence="7" id="KW-0862">Zinc</keyword>